<organism evidence="2 3">
    <name type="scientific">Methylomonas rapida</name>
    <dbReference type="NCBI Taxonomy" id="2963939"/>
    <lineage>
        <taxon>Bacteria</taxon>
        <taxon>Pseudomonadati</taxon>
        <taxon>Pseudomonadota</taxon>
        <taxon>Gammaproteobacteria</taxon>
        <taxon>Methylococcales</taxon>
        <taxon>Methylococcaceae</taxon>
        <taxon>Methylomonas</taxon>
    </lineage>
</organism>
<dbReference type="EMBL" id="CP113517">
    <property type="protein sequence ID" value="WAR44480.1"/>
    <property type="molecule type" value="Genomic_DNA"/>
</dbReference>
<accession>A0ABY7GGU7</accession>
<protein>
    <submittedName>
        <fullName evidence="2">Type VI secretion system contractile sheath large subunit</fullName>
    </submittedName>
</protein>
<gene>
    <name evidence="2" type="ORF">NM686_019340</name>
</gene>
<dbReference type="InterPro" id="IPR010269">
    <property type="entry name" value="T6SS_TssC-like"/>
</dbReference>
<dbReference type="InterPro" id="IPR008312">
    <property type="entry name" value="T6SS_TssB1"/>
</dbReference>
<dbReference type="Pfam" id="PF05943">
    <property type="entry name" value="VipB"/>
    <property type="match status" value="1"/>
</dbReference>
<proteinExistence type="predicted"/>
<reference evidence="2" key="1">
    <citation type="submission" date="2022-11" db="EMBL/GenBank/DDBJ databases">
        <title>Methylomonas rapida sp. nov., Carotenoid-Producing Obligate Methanotrophs with High Growth Characteristics and Biotechnological Potential.</title>
        <authorList>
            <person name="Tikhonova E.N."/>
            <person name="Suleimanov R.Z."/>
            <person name="Miroshnikov K."/>
            <person name="Oshkin I.Y."/>
            <person name="Belova S.E."/>
            <person name="Danilova O.V."/>
            <person name="Ashikhmin A."/>
            <person name="Konopkin A."/>
            <person name="But S.Y."/>
            <person name="Khmelenina V.N."/>
            <person name="Kuznetsov N."/>
            <person name="Pimenov N.V."/>
            <person name="Dedysh S.N."/>
        </authorList>
    </citation>
    <scope>NUCLEOTIDE SEQUENCE</scope>
    <source>
        <strain evidence="2">MP1</strain>
    </source>
</reference>
<dbReference type="Pfam" id="PF05591">
    <property type="entry name" value="T6SS_VipA"/>
    <property type="match status" value="1"/>
</dbReference>
<feature type="domain" description="TssC1 N-terminal" evidence="1">
    <location>
        <begin position="187"/>
        <end position="445"/>
    </location>
</feature>
<keyword evidence="3" id="KW-1185">Reference proteome</keyword>
<dbReference type="InterPro" id="IPR044031">
    <property type="entry name" value="TssC1_N"/>
</dbReference>
<dbReference type="PANTHER" id="PTHR35565:SF1">
    <property type="entry name" value="TYPE VI SECRETION SYSTEM CONTRACTILE SHEATH LARGE SUBUNIT"/>
    <property type="match status" value="1"/>
</dbReference>
<dbReference type="Proteomes" id="UP001162780">
    <property type="component" value="Chromosome"/>
</dbReference>
<dbReference type="PANTHER" id="PTHR35565">
    <property type="entry name" value="CYTOPLASMIC PROTEIN-RELATED"/>
    <property type="match status" value="1"/>
</dbReference>
<evidence type="ECO:0000259" key="1">
    <source>
        <dbReference type="Pfam" id="PF05943"/>
    </source>
</evidence>
<evidence type="ECO:0000313" key="3">
    <source>
        <dbReference type="Proteomes" id="UP001162780"/>
    </source>
</evidence>
<evidence type="ECO:0000313" key="2">
    <source>
        <dbReference type="EMBL" id="WAR44480.1"/>
    </source>
</evidence>
<name>A0ABY7GGU7_9GAMM</name>
<sequence>MSGRIDFTVDFKRAGEDHERNSDGCYRIYVLGNFSGRTSVPLGLRKIIPVTLDEFDRVMAQVEPTFEWESGLRLRFQALEDFHPDVWLPKVPIIADLLALKRELSNPVTADKAAAKIQAFLPADEAGKEDALETQEPHETEAEMLERLLGRKPESTMLQAQSVDRLIERIVSPHISPTVQVRHQRLLGLIDATISQYLRIILRQPGFQALESLWRATAGLLNEDFADEQSVFLVDISQAELLADVQSGGQGLRQKLLQHLQTGDGEREVLLIGDYRFSAGESDVELLGLCGRLANACGGHFLAAADASLIENAILPAAGQAEKRNLVQGINAGSVILAYPRYLLRLPYGEKRAPLETLAFEECSAVPHVDELSWGNPAFLCARALIRLCRAENAQEALFFADIPGFAFTKDDERILQPGTETVLTEAQANALLSQGIMPLIGYHRRQGVRLLAISPLSYH</sequence>
<dbReference type="RefSeq" id="WP_255189454.1">
    <property type="nucleotide sequence ID" value="NZ_CP113517.1"/>
</dbReference>